<dbReference type="PROSITE" id="PS51767">
    <property type="entry name" value="PEPTIDASE_A1"/>
    <property type="match status" value="1"/>
</dbReference>
<dbReference type="EMBL" id="MU839828">
    <property type="protein sequence ID" value="KAK1759825.1"/>
    <property type="molecule type" value="Genomic_DNA"/>
</dbReference>
<dbReference type="PRINTS" id="PR00792">
    <property type="entry name" value="PEPSIN"/>
</dbReference>
<evidence type="ECO:0000256" key="1">
    <source>
        <dbReference type="ARBA" id="ARBA00007447"/>
    </source>
</evidence>
<accession>A0AAJ0FG72</accession>
<dbReference type="GO" id="GO:0000324">
    <property type="term" value="C:fungal-type vacuole"/>
    <property type="evidence" value="ECO:0007669"/>
    <property type="project" value="TreeGrafter"/>
</dbReference>
<evidence type="ECO:0000313" key="5">
    <source>
        <dbReference type="EMBL" id="KAK1759825.1"/>
    </source>
</evidence>
<comment type="caution">
    <text evidence="5">The sequence shown here is derived from an EMBL/GenBank/DDBJ whole genome shotgun (WGS) entry which is preliminary data.</text>
</comment>
<comment type="similarity">
    <text evidence="1">Belongs to the peptidase A1 family.</text>
</comment>
<keyword evidence="3" id="KW-1015">Disulfide bond</keyword>
<dbReference type="PANTHER" id="PTHR47966">
    <property type="entry name" value="BETA-SITE APP-CLEAVING ENZYME, ISOFORM A-RELATED"/>
    <property type="match status" value="1"/>
</dbReference>
<evidence type="ECO:0000259" key="4">
    <source>
        <dbReference type="PROSITE" id="PS51767"/>
    </source>
</evidence>
<evidence type="ECO:0000256" key="3">
    <source>
        <dbReference type="PIRSR" id="PIRSR601461-2"/>
    </source>
</evidence>
<keyword evidence="6" id="KW-1185">Reference proteome</keyword>
<dbReference type="GO" id="GO:0004190">
    <property type="term" value="F:aspartic-type endopeptidase activity"/>
    <property type="evidence" value="ECO:0007669"/>
    <property type="project" value="InterPro"/>
</dbReference>
<protein>
    <recommendedName>
        <fullName evidence="4">Peptidase A1 domain-containing protein</fullName>
    </recommendedName>
</protein>
<dbReference type="PANTHER" id="PTHR47966:SF47">
    <property type="entry name" value="ENDOPEPTIDASE, PUTATIVE (AFU_ORTHOLOGUE AFUA_3G01220)-RELATED"/>
    <property type="match status" value="1"/>
</dbReference>
<proteinExistence type="inferred from homology"/>
<evidence type="ECO:0000256" key="2">
    <source>
        <dbReference type="PIRSR" id="PIRSR601461-1"/>
    </source>
</evidence>
<name>A0AAJ0FG72_9PEZI</name>
<dbReference type="CDD" id="cd05471">
    <property type="entry name" value="pepsin_like"/>
    <property type="match status" value="1"/>
</dbReference>
<dbReference type="SUPFAM" id="SSF50630">
    <property type="entry name" value="Acid proteases"/>
    <property type="match status" value="1"/>
</dbReference>
<organism evidence="5 6">
    <name type="scientific">Echria macrotheca</name>
    <dbReference type="NCBI Taxonomy" id="438768"/>
    <lineage>
        <taxon>Eukaryota</taxon>
        <taxon>Fungi</taxon>
        <taxon>Dikarya</taxon>
        <taxon>Ascomycota</taxon>
        <taxon>Pezizomycotina</taxon>
        <taxon>Sordariomycetes</taxon>
        <taxon>Sordariomycetidae</taxon>
        <taxon>Sordariales</taxon>
        <taxon>Schizotheciaceae</taxon>
        <taxon>Echria</taxon>
    </lineage>
</organism>
<dbReference type="GO" id="GO:0006508">
    <property type="term" value="P:proteolysis"/>
    <property type="evidence" value="ECO:0007669"/>
    <property type="project" value="InterPro"/>
</dbReference>
<dbReference type="InterPro" id="IPR033121">
    <property type="entry name" value="PEPTIDASE_A1"/>
</dbReference>
<dbReference type="Pfam" id="PF00026">
    <property type="entry name" value="Asp"/>
    <property type="match status" value="1"/>
</dbReference>
<dbReference type="AlphaFoldDB" id="A0AAJ0FG72"/>
<dbReference type="InterPro" id="IPR034164">
    <property type="entry name" value="Pepsin-like_dom"/>
</dbReference>
<gene>
    <name evidence="5" type="ORF">QBC47DRAFT_420693</name>
</gene>
<feature type="active site" evidence="2">
    <location>
        <position position="322"/>
    </location>
</feature>
<dbReference type="InterPro" id="IPR021109">
    <property type="entry name" value="Peptidase_aspartic_dom_sf"/>
</dbReference>
<dbReference type="Proteomes" id="UP001239445">
    <property type="component" value="Unassembled WGS sequence"/>
</dbReference>
<reference evidence="5" key="1">
    <citation type="submission" date="2023-06" db="EMBL/GenBank/DDBJ databases">
        <title>Genome-scale phylogeny and comparative genomics of the fungal order Sordariales.</title>
        <authorList>
            <consortium name="Lawrence Berkeley National Laboratory"/>
            <person name="Hensen N."/>
            <person name="Bonometti L."/>
            <person name="Westerberg I."/>
            <person name="Brannstrom I.O."/>
            <person name="Guillou S."/>
            <person name="Cros-Aarteil S."/>
            <person name="Calhoun S."/>
            <person name="Haridas S."/>
            <person name="Kuo A."/>
            <person name="Mondo S."/>
            <person name="Pangilinan J."/>
            <person name="Riley R."/>
            <person name="Labutti K."/>
            <person name="Andreopoulos B."/>
            <person name="Lipzen A."/>
            <person name="Chen C."/>
            <person name="Yanf M."/>
            <person name="Daum C."/>
            <person name="Ng V."/>
            <person name="Clum A."/>
            <person name="Steindorff A."/>
            <person name="Ohm R."/>
            <person name="Martin F."/>
            <person name="Silar P."/>
            <person name="Natvig D."/>
            <person name="Lalanne C."/>
            <person name="Gautier V."/>
            <person name="Ament-Velasquez S.L."/>
            <person name="Kruys A."/>
            <person name="Hutchinson M.I."/>
            <person name="Powell A.J."/>
            <person name="Barry K."/>
            <person name="Miller A.N."/>
            <person name="Grigoriev I.V."/>
            <person name="Debuchy R."/>
            <person name="Gladieux P."/>
            <person name="Thoren M.H."/>
            <person name="Johannesson H."/>
        </authorList>
    </citation>
    <scope>NUCLEOTIDE SEQUENCE</scope>
    <source>
        <strain evidence="5">PSN4</strain>
    </source>
</reference>
<feature type="domain" description="Peptidase A1" evidence="4">
    <location>
        <begin position="82"/>
        <end position="432"/>
    </location>
</feature>
<feature type="disulfide bond" evidence="3">
    <location>
        <begin position="359"/>
        <end position="395"/>
    </location>
</feature>
<dbReference type="InterPro" id="IPR001461">
    <property type="entry name" value="Aspartic_peptidase_A1"/>
</dbReference>
<evidence type="ECO:0000313" key="6">
    <source>
        <dbReference type="Proteomes" id="UP001239445"/>
    </source>
</evidence>
<feature type="active site" evidence="2">
    <location>
        <position position="98"/>
    </location>
</feature>
<sequence>MRLTRLTSPAAALGITVVAVTRATAFTRADTRVGFYDAVTPHYVAMDSHAVPSSHDLHVRRRDARIVVNGSSSLVNVHDVYYIIDLDMRGEKIPVTVDTGSSDTWVVKQPYECISLDWEHPERKPNCGLGDGLKGDLSGGVVANVSFGRAYVDGTFVSGYFGYEDVTLAGLTAKHQRLAIVNSTYWYGDGRTSGLLGLAYPYMTSLDGADASQPLYDPIFTTLWKDKLIDPVFSMALSRAADQTVKQPAADEGHETSYLAFGGLPPVSYDAASWARTPILPMSAINMDTQELGLYLIRAESFVYGQKGNLTTNGTAWPVLIDAGSTLSVLPRSLVDKLYAAFDPPAKYMSFNGLFYARCDAKVPEFGVTFGNRTFFFAKEDLLRQSARDPTGEYCRIGVTDGPDDGSNVLGVTFLSSVVAVFDIGLHEMRFASRVAY</sequence>
<dbReference type="Gene3D" id="2.40.70.10">
    <property type="entry name" value="Acid Proteases"/>
    <property type="match status" value="2"/>
</dbReference>